<feature type="chain" id="PRO_5042150537" evidence="2">
    <location>
        <begin position="27"/>
        <end position="65"/>
    </location>
</feature>
<evidence type="ECO:0000313" key="4">
    <source>
        <dbReference type="Proteomes" id="UP001196068"/>
    </source>
</evidence>
<comment type="caution">
    <text evidence="3">The sequence shown here is derived from an EMBL/GenBank/DDBJ whole genome shotgun (WGS) entry which is preliminary data.</text>
</comment>
<evidence type="ECO:0000313" key="3">
    <source>
        <dbReference type="EMBL" id="MBR0657597.1"/>
    </source>
</evidence>
<dbReference type="EMBL" id="JAAEDH010000045">
    <property type="protein sequence ID" value="MBR0657597.1"/>
    <property type="molecule type" value="Genomic_DNA"/>
</dbReference>
<feature type="region of interest" description="Disordered" evidence="1">
    <location>
        <begin position="27"/>
        <end position="47"/>
    </location>
</feature>
<keyword evidence="4" id="KW-1185">Reference proteome</keyword>
<dbReference type="RefSeq" id="WP_211876457.1">
    <property type="nucleotide sequence ID" value="NZ_JAAEDH010000045.1"/>
</dbReference>
<reference evidence="3" key="1">
    <citation type="submission" date="2020-01" db="EMBL/GenBank/DDBJ databases">
        <authorList>
            <person name="Rat A."/>
        </authorList>
    </citation>
    <scope>NUCLEOTIDE SEQUENCE</scope>
    <source>
        <strain evidence="3">LMG 28251</strain>
    </source>
</reference>
<name>A0AAF1KV07_9PROT</name>
<sequence length="65" mass="6699">MHATNPRRSLLLLAAAWISGAVPAAAQGLAPDAPPAGPPGGGRRVDPERRARLLQMRAELGSHVA</sequence>
<reference evidence="3" key="2">
    <citation type="journal article" date="2021" name="Syst. Appl. Microbiol.">
        <title>Roseomonas hellenica sp. nov., isolated from roots of wild-growing Alkanna tinctoria.</title>
        <authorList>
            <person name="Rat A."/>
            <person name="Naranjo H.D."/>
            <person name="Lebbe L."/>
            <person name="Cnockaert M."/>
            <person name="Krigas N."/>
            <person name="Grigoriadou K."/>
            <person name="Maloupa E."/>
            <person name="Willems A."/>
        </authorList>
    </citation>
    <scope>NUCLEOTIDE SEQUENCE</scope>
    <source>
        <strain evidence="3">LMG 28251</strain>
    </source>
</reference>
<organism evidence="3 4">
    <name type="scientific">Plastoroseomonas arctica</name>
    <dbReference type="NCBI Taxonomy" id="1509237"/>
    <lineage>
        <taxon>Bacteria</taxon>
        <taxon>Pseudomonadati</taxon>
        <taxon>Pseudomonadota</taxon>
        <taxon>Alphaproteobacteria</taxon>
        <taxon>Acetobacterales</taxon>
        <taxon>Acetobacteraceae</taxon>
        <taxon>Plastoroseomonas</taxon>
    </lineage>
</organism>
<keyword evidence="2" id="KW-0732">Signal</keyword>
<evidence type="ECO:0000256" key="1">
    <source>
        <dbReference type="SAM" id="MobiDB-lite"/>
    </source>
</evidence>
<proteinExistence type="predicted"/>
<gene>
    <name evidence="3" type="ORF">GXW79_21155</name>
</gene>
<feature type="signal peptide" evidence="2">
    <location>
        <begin position="1"/>
        <end position="26"/>
    </location>
</feature>
<protein>
    <submittedName>
        <fullName evidence="3">Uncharacterized protein</fullName>
    </submittedName>
</protein>
<accession>A0AAF1KV07</accession>
<dbReference type="AlphaFoldDB" id="A0AAF1KV07"/>
<dbReference type="Proteomes" id="UP001196068">
    <property type="component" value="Unassembled WGS sequence"/>
</dbReference>
<evidence type="ECO:0000256" key="2">
    <source>
        <dbReference type="SAM" id="SignalP"/>
    </source>
</evidence>
<feature type="non-terminal residue" evidence="3">
    <location>
        <position position="65"/>
    </location>
</feature>